<reference evidence="5" key="1">
    <citation type="submission" date="2020-02" db="EMBL/GenBank/DDBJ databases">
        <authorList>
            <person name="Shen X.-R."/>
            <person name="Zhang Y.-X."/>
        </authorList>
    </citation>
    <scope>NUCLEOTIDE SEQUENCE</scope>
    <source>
        <strain evidence="5">SYP-B3998</strain>
    </source>
</reference>
<dbReference type="PROSITE" id="PS50893">
    <property type="entry name" value="ABC_TRANSPORTER_2"/>
    <property type="match status" value="1"/>
</dbReference>
<protein>
    <submittedName>
        <fullName evidence="5">ABC transporter ATP-binding protein</fullName>
    </submittedName>
</protein>
<dbReference type="PROSITE" id="PS00211">
    <property type="entry name" value="ABC_TRANSPORTER_1"/>
    <property type="match status" value="1"/>
</dbReference>
<dbReference type="InterPro" id="IPR003593">
    <property type="entry name" value="AAA+_ATPase"/>
</dbReference>
<evidence type="ECO:0000256" key="3">
    <source>
        <dbReference type="ARBA" id="ARBA00022840"/>
    </source>
</evidence>
<dbReference type="Gene3D" id="3.40.50.300">
    <property type="entry name" value="P-loop containing nucleotide triphosphate hydrolases"/>
    <property type="match status" value="1"/>
</dbReference>
<accession>A0A6G3ZTM0</accession>
<dbReference type="InterPro" id="IPR027417">
    <property type="entry name" value="P-loop_NTPase"/>
</dbReference>
<sequence>MLCNDFVYLLITFKKGTLTSITTKEKGVGLVSFIQLKDVVKKYNNKISVDHLNLTIDEGEVFGLLGPNGAGKSTTIKMLSGLLKIDQGQMVVDGLSVSNQTIEVKRRIGLVPQDLAIYEGLTAKENVTFFARLYGLQGKLLKARVEEALAFVGLSDRSSDKPSSFSGGMKRRLNIACAIMHHPKLIIMDEPTVGIDPQSRNHILDSVRALNRMGSTIIYTSHYMEEVSAISTRVGIMDHGHLIACGTQAELRSKVAQDHKIVIQAANIVEDAVQELKNHPQIKRVTIQDQTIELLLGSSQAYLQDILFILSKHQVKINSLTQVEPDLEALFLSLTGRTLRD</sequence>
<organism evidence="5">
    <name type="scientific">Paenibacillus sp. SYP-B3998</name>
    <dbReference type="NCBI Taxonomy" id="2678564"/>
    <lineage>
        <taxon>Bacteria</taxon>
        <taxon>Bacillati</taxon>
        <taxon>Bacillota</taxon>
        <taxon>Bacilli</taxon>
        <taxon>Bacillales</taxon>
        <taxon>Paenibacillaceae</taxon>
        <taxon>Paenibacillus</taxon>
    </lineage>
</organism>
<dbReference type="PANTHER" id="PTHR43582:SF2">
    <property type="entry name" value="LINEARMYCIN RESISTANCE ATP-BINDING PROTEIN LNRL"/>
    <property type="match status" value="1"/>
</dbReference>
<dbReference type="SUPFAM" id="SSF52540">
    <property type="entry name" value="P-loop containing nucleoside triphosphate hydrolases"/>
    <property type="match status" value="1"/>
</dbReference>
<dbReference type="PANTHER" id="PTHR43582">
    <property type="entry name" value="LINEARMYCIN RESISTANCE ATP-BINDING PROTEIN LNRL"/>
    <property type="match status" value="1"/>
</dbReference>
<dbReference type="InterPro" id="IPR017871">
    <property type="entry name" value="ABC_transporter-like_CS"/>
</dbReference>
<feature type="domain" description="ABC transporter" evidence="4">
    <location>
        <begin position="34"/>
        <end position="264"/>
    </location>
</feature>
<evidence type="ECO:0000259" key="4">
    <source>
        <dbReference type="PROSITE" id="PS50893"/>
    </source>
</evidence>
<evidence type="ECO:0000256" key="1">
    <source>
        <dbReference type="ARBA" id="ARBA00022448"/>
    </source>
</evidence>
<dbReference type="SMART" id="SM00382">
    <property type="entry name" value="AAA"/>
    <property type="match status" value="1"/>
</dbReference>
<dbReference type="Pfam" id="PF13732">
    <property type="entry name" value="DrrA1-3_C"/>
    <property type="match status" value="1"/>
</dbReference>
<name>A0A6G3ZTM0_9BACL</name>
<dbReference type="GO" id="GO:0005524">
    <property type="term" value="F:ATP binding"/>
    <property type="evidence" value="ECO:0007669"/>
    <property type="project" value="UniProtKB-KW"/>
</dbReference>
<dbReference type="Pfam" id="PF00005">
    <property type="entry name" value="ABC_tran"/>
    <property type="match status" value="1"/>
</dbReference>
<comment type="caution">
    <text evidence="5">The sequence shown here is derived from an EMBL/GenBank/DDBJ whole genome shotgun (WGS) entry which is preliminary data.</text>
</comment>
<dbReference type="GO" id="GO:0016887">
    <property type="term" value="F:ATP hydrolysis activity"/>
    <property type="evidence" value="ECO:0007669"/>
    <property type="project" value="InterPro"/>
</dbReference>
<dbReference type="AlphaFoldDB" id="A0A6G3ZTM0"/>
<keyword evidence="3 5" id="KW-0067">ATP-binding</keyword>
<keyword evidence="1" id="KW-0813">Transport</keyword>
<evidence type="ECO:0000256" key="2">
    <source>
        <dbReference type="ARBA" id="ARBA00022741"/>
    </source>
</evidence>
<evidence type="ECO:0000313" key="5">
    <source>
        <dbReference type="EMBL" id="NEW05388.1"/>
    </source>
</evidence>
<proteinExistence type="predicted"/>
<keyword evidence="2" id="KW-0547">Nucleotide-binding</keyword>
<dbReference type="InterPro" id="IPR003439">
    <property type="entry name" value="ABC_transporter-like_ATP-bd"/>
</dbReference>
<dbReference type="EMBL" id="JAAIKC010000001">
    <property type="protein sequence ID" value="NEW05388.1"/>
    <property type="molecule type" value="Genomic_DNA"/>
</dbReference>
<dbReference type="InterPro" id="IPR025302">
    <property type="entry name" value="DrrA1/2-like_C"/>
</dbReference>
<gene>
    <name evidence="5" type="ORF">GK047_05070</name>
</gene>